<dbReference type="GO" id="GO:1990904">
    <property type="term" value="C:ribonucleoprotein complex"/>
    <property type="evidence" value="ECO:0007669"/>
    <property type="project" value="UniProtKB-KW"/>
</dbReference>
<dbReference type="InParanoid" id="A0A078AL15"/>
<proteinExistence type="predicted"/>
<keyword evidence="4" id="KW-1185">Reference proteome</keyword>
<sequence>MFLSKLFARQLNLQTIQKSNLPSRAFSRADIKKTLDPKQIGRRDFLHNEITNNPEFFKAYPHYQAIFGISEDGQEINEMNQYNHEILTNLKDGASKEVPFFNSLLHQQNHYLATEDKEEIIRDNEKHFVESYESPVGPLKYMNRKEIIKIHQIIDKKMQELEDSGLTRDEILYDRQVLTFDIFNSLLQQTGIPLADDPFFQFVKNSKAAREMLIKPNEEFTAERVIEKALRQDIGPDPTLALNRVDYQFEDKNNLMFHEHEYKKKYRDKDPALNPEAYFYDNKLLERRKREIDFSQEKPATFINRPLSRSQLRRKLMRNLRKKDIDWKDTPLLVKFLNSTGKIMNRFQTRLKTSVQRKLAKTIKKIRDLNLISHVGLIKPTDKIPMGSFMEDLEEMHKKTIDPVTGRLFLKHSLQDDLPTKEKRVKEILEDRFSHVENIQDFNADEKSQARAQVIREMTLDDEKLIPNRKQRNWLAAQAHILEKEGILHMGAKEAYEETYEQLKKLDPTPGSMFEMFIAEKSLNINRIDEFHAERGLKVLHQKAEYATLQQDESDKEIRSRIQKIMAEYADPSFNKVYKHENELTQKWDIRSKERRTANQ</sequence>
<dbReference type="AlphaFoldDB" id="A0A078AL15"/>
<keyword evidence="2" id="KW-0687">Ribonucleoprotein</keyword>
<evidence type="ECO:0000256" key="2">
    <source>
        <dbReference type="ARBA" id="ARBA00023274"/>
    </source>
</evidence>
<evidence type="ECO:0000313" key="4">
    <source>
        <dbReference type="Proteomes" id="UP000039865"/>
    </source>
</evidence>
<reference evidence="3 4" key="1">
    <citation type="submission" date="2014-06" db="EMBL/GenBank/DDBJ databases">
        <authorList>
            <person name="Swart Estienne"/>
        </authorList>
    </citation>
    <scope>NUCLEOTIDE SEQUENCE [LARGE SCALE GENOMIC DNA]</scope>
    <source>
        <strain evidence="3 4">130c</strain>
    </source>
</reference>
<dbReference type="GO" id="GO:0005840">
    <property type="term" value="C:ribosome"/>
    <property type="evidence" value="ECO:0007669"/>
    <property type="project" value="UniProtKB-KW"/>
</dbReference>
<evidence type="ECO:0000256" key="1">
    <source>
        <dbReference type="ARBA" id="ARBA00022980"/>
    </source>
</evidence>
<evidence type="ECO:0000313" key="3">
    <source>
        <dbReference type="EMBL" id="CDW82874.1"/>
    </source>
</evidence>
<dbReference type="OrthoDB" id="311516at2759"/>
<protein>
    <submittedName>
        <fullName evidence="3">30s ribosomal protein s18</fullName>
    </submittedName>
</protein>
<dbReference type="GO" id="GO:0003735">
    <property type="term" value="F:structural constituent of ribosome"/>
    <property type="evidence" value="ECO:0007669"/>
    <property type="project" value="InterPro"/>
</dbReference>
<dbReference type="SUPFAM" id="SSF46911">
    <property type="entry name" value="Ribosomal protein S18"/>
    <property type="match status" value="1"/>
</dbReference>
<dbReference type="Gene3D" id="4.10.640.10">
    <property type="entry name" value="Ribosomal protein S18"/>
    <property type="match status" value="1"/>
</dbReference>
<dbReference type="Pfam" id="PF01084">
    <property type="entry name" value="Ribosomal_S18"/>
    <property type="match status" value="1"/>
</dbReference>
<dbReference type="InterPro" id="IPR036870">
    <property type="entry name" value="Ribosomal_bS18_sf"/>
</dbReference>
<organism evidence="3 4">
    <name type="scientific">Stylonychia lemnae</name>
    <name type="common">Ciliate</name>
    <dbReference type="NCBI Taxonomy" id="5949"/>
    <lineage>
        <taxon>Eukaryota</taxon>
        <taxon>Sar</taxon>
        <taxon>Alveolata</taxon>
        <taxon>Ciliophora</taxon>
        <taxon>Intramacronucleata</taxon>
        <taxon>Spirotrichea</taxon>
        <taxon>Stichotrichia</taxon>
        <taxon>Sporadotrichida</taxon>
        <taxon>Oxytrichidae</taxon>
        <taxon>Stylonychinae</taxon>
        <taxon>Stylonychia</taxon>
    </lineage>
</organism>
<keyword evidence="1 3" id="KW-0689">Ribosomal protein</keyword>
<accession>A0A078AL15</accession>
<name>A0A078AL15_STYLE</name>
<dbReference type="Proteomes" id="UP000039865">
    <property type="component" value="Unassembled WGS sequence"/>
</dbReference>
<dbReference type="EMBL" id="CCKQ01011325">
    <property type="protein sequence ID" value="CDW82874.1"/>
    <property type="molecule type" value="Genomic_DNA"/>
</dbReference>
<dbReference type="InterPro" id="IPR001648">
    <property type="entry name" value="Ribosomal_bS18"/>
</dbReference>
<dbReference type="GO" id="GO:0006412">
    <property type="term" value="P:translation"/>
    <property type="evidence" value="ECO:0007669"/>
    <property type="project" value="InterPro"/>
</dbReference>
<gene>
    <name evidence="3" type="primary">Contig5111.g5469</name>
    <name evidence="3" type="ORF">STYLEM_11910</name>
</gene>